<evidence type="ECO:0000256" key="2">
    <source>
        <dbReference type="ARBA" id="ARBA00022475"/>
    </source>
</evidence>
<proteinExistence type="predicted"/>
<dbReference type="GO" id="GO:0007156">
    <property type="term" value="P:homophilic cell adhesion via plasma membrane adhesion molecules"/>
    <property type="evidence" value="ECO:0007669"/>
    <property type="project" value="InterPro"/>
</dbReference>
<dbReference type="GO" id="GO:0005886">
    <property type="term" value="C:plasma membrane"/>
    <property type="evidence" value="ECO:0007669"/>
    <property type="project" value="UniProtKB-SubCell"/>
</dbReference>
<dbReference type="PANTHER" id="PTHR24028:SF306">
    <property type="entry name" value="PROTOCADHERIN 18B ISOFORM X1"/>
    <property type="match status" value="1"/>
</dbReference>
<feature type="signal peptide" evidence="16">
    <location>
        <begin position="1"/>
        <end position="28"/>
    </location>
</feature>
<feature type="chain" id="PRO_5017385637" evidence="16">
    <location>
        <begin position="29"/>
        <end position="1134"/>
    </location>
</feature>
<comment type="function">
    <text evidence="11">Potential calcium-dependent cell-adhesion protein.</text>
</comment>
<feature type="domain" description="Cadherin" evidence="17">
    <location>
        <begin position="27"/>
        <end position="138"/>
    </location>
</feature>
<dbReference type="OMA" id="PHTEWEL"/>
<keyword evidence="5" id="KW-0677">Repeat</keyword>
<evidence type="ECO:0000256" key="15">
    <source>
        <dbReference type="SAM" id="Phobius"/>
    </source>
</evidence>
<feature type="compositionally biased region" description="Basic and acidic residues" evidence="14">
    <location>
        <begin position="870"/>
        <end position="879"/>
    </location>
</feature>
<dbReference type="GO" id="GO:0009653">
    <property type="term" value="P:anatomical structure morphogenesis"/>
    <property type="evidence" value="ECO:0007669"/>
    <property type="project" value="UniProtKB-ARBA"/>
</dbReference>
<dbReference type="SMART" id="SM00112">
    <property type="entry name" value="CA"/>
    <property type="match status" value="6"/>
</dbReference>
<keyword evidence="3 15" id="KW-0812">Transmembrane</keyword>
<feature type="transmembrane region" description="Helical" evidence="15">
    <location>
        <begin position="698"/>
        <end position="723"/>
    </location>
</feature>
<keyword evidence="6 13" id="KW-0106">Calcium</keyword>
<reference evidence="18" key="1">
    <citation type="submission" date="2025-08" db="UniProtKB">
        <authorList>
            <consortium name="Ensembl"/>
        </authorList>
    </citation>
    <scope>IDENTIFICATION</scope>
</reference>
<feature type="domain" description="Cadherin" evidence="17">
    <location>
        <begin position="370"/>
        <end position="466"/>
    </location>
</feature>
<feature type="compositionally biased region" description="Polar residues" evidence="14">
    <location>
        <begin position="969"/>
        <end position="988"/>
    </location>
</feature>
<organism evidence="18 19">
    <name type="scientific">Seriola dumerili</name>
    <name type="common">Greater amberjack</name>
    <name type="synonym">Caranx dumerili</name>
    <dbReference type="NCBI Taxonomy" id="41447"/>
    <lineage>
        <taxon>Eukaryota</taxon>
        <taxon>Metazoa</taxon>
        <taxon>Chordata</taxon>
        <taxon>Craniata</taxon>
        <taxon>Vertebrata</taxon>
        <taxon>Euteleostomi</taxon>
        <taxon>Actinopterygii</taxon>
        <taxon>Neopterygii</taxon>
        <taxon>Teleostei</taxon>
        <taxon>Neoteleostei</taxon>
        <taxon>Acanthomorphata</taxon>
        <taxon>Carangaria</taxon>
        <taxon>Carangiformes</taxon>
        <taxon>Carangidae</taxon>
        <taxon>Seriola</taxon>
    </lineage>
</organism>
<dbReference type="InterPro" id="IPR002126">
    <property type="entry name" value="Cadherin-like_dom"/>
</dbReference>
<dbReference type="FunFam" id="2.60.40.60:FF:000007">
    <property type="entry name" value="Protocadherin alpha 2"/>
    <property type="match status" value="1"/>
</dbReference>
<dbReference type="Ensembl" id="ENSSDUT00000029967.1">
    <property type="protein sequence ID" value="ENSSDUP00000029469.1"/>
    <property type="gene ID" value="ENSSDUG00000021233.1"/>
</dbReference>
<dbReference type="CDD" id="cd11304">
    <property type="entry name" value="Cadherin_repeat"/>
    <property type="match status" value="6"/>
</dbReference>
<dbReference type="FunFam" id="2.60.40.60:FF:000002">
    <property type="entry name" value="Protocadherin alpha 2"/>
    <property type="match status" value="1"/>
</dbReference>
<feature type="region of interest" description="Disordered" evidence="14">
    <location>
        <begin position="770"/>
        <end position="802"/>
    </location>
</feature>
<evidence type="ECO:0000313" key="19">
    <source>
        <dbReference type="Proteomes" id="UP000261420"/>
    </source>
</evidence>
<dbReference type="GeneTree" id="ENSGT00940000156295"/>
<dbReference type="InterPro" id="IPR015919">
    <property type="entry name" value="Cadherin-like_sf"/>
</dbReference>
<evidence type="ECO:0000256" key="16">
    <source>
        <dbReference type="SAM" id="SignalP"/>
    </source>
</evidence>
<feature type="domain" description="Cadherin" evidence="17">
    <location>
        <begin position="139"/>
        <end position="247"/>
    </location>
</feature>
<keyword evidence="8 15" id="KW-1133">Transmembrane helix</keyword>
<keyword evidence="10" id="KW-0325">Glycoprotein</keyword>
<dbReference type="InterPro" id="IPR020894">
    <property type="entry name" value="Cadherin_CS"/>
</dbReference>
<feature type="region of interest" description="Disordered" evidence="14">
    <location>
        <begin position="870"/>
        <end position="893"/>
    </location>
</feature>
<keyword evidence="9 15" id="KW-0472">Membrane</keyword>
<evidence type="ECO:0000256" key="10">
    <source>
        <dbReference type="ARBA" id="ARBA00023180"/>
    </source>
</evidence>
<evidence type="ECO:0000313" key="18">
    <source>
        <dbReference type="Ensembl" id="ENSSDUP00000029469.1"/>
    </source>
</evidence>
<accession>A0A3B4VFM2</accession>
<dbReference type="InterPro" id="IPR013164">
    <property type="entry name" value="Cadherin_N"/>
</dbReference>
<dbReference type="SUPFAM" id="SSF49313">
    <property type="entry name" value="Cadherin-like"/>
    <property type="match status" value="5"/>
</dbReference>
<dbReference type="Pfam" id="PF00028">
    <property type="entry name" value="Cadherin"/>
    <property type="match status" value="5"/>
</dbReference>
<dbReference type="PROSITE" id="PS00232">
    <property type="entry name" value="CADHERIN_1"/>
    <property type="match status" value="2"/>
</dbReference>
<evidence type="ECO:0000256" key="7">
    <source>
        <dbReference type="ARBA" id="ARBA00022889"/>
    </source>
</evidence>
<evidence type="ECO:0000256" key="11">
    <source>
        <dbReference type="ARBA" id="ARBA00037723"/>
    </source>
</evidence>
<keyword evidence="2" id="KW-1003">Cell membrane</keyword>
<evidence type="ECO:0000256" key="13">
    <source>
        <dbReference type="PROSITE-ProRule" id="PRU00043"/>
    </source>
</evidence>
<dbReference type="Gene3D" id="2.60.40.60">
    <property type="entry name" value="Cadherins"/>
    <property type="match status" value="6"/>
</dbReference>
<dbReference type="FunFam" id="2.60.40.60:FF:000001">
    <property type="entry name" value="Protocadherin alpha 2"/>
    <property type="match status" value="1"/>
</dbReference>
<evidence type="ECO:0000256" key="4">
    <source>
        <dbReference type="ARBA" id="ARBA00022729"/>
    </source>
</evidence>
<evidence type="ECO:0000256" key="9">
    <source>
        <dbReference type="ARBA" id="ARBA00023136"/>
    </source>
</evidence>
<dbReference type="AlphaFoldDB" id="A0A3B4VFM2"/>
<protein>
    <submittedName>
        <fullName evidence="18">Protocadherin 18b</fullName>
    </submittedName>
</protein>
<dbReference type="FunFam" id="2.60.40.60:FF:000003">
    <property type="entry name" value="Protocadherin alpha 2"/>
    <property type="match status" value="1"/>
</dbReference>
<evidence type="ECO:0000256" key="5">
    <source>
        <dbReference type="ARBA" id="ARBA00022737"/>
    </source>
</evidence>
<dbReference type="Pfam" id="PF08266">
    <property type="entry name" value="Cadherin_2"/>
    <property type="match status" value="1"/>
</dbReference>
<dbReference type="PANTHER" id="PTHR24028">
    <property type="entry name" value="CADHERIN-87A"/>
    <property type="match status" value="1"/>
</dbReference>
<evidence type="ECO:0000256" key="6">
    <source>
        <dbReference type="ARBA" id="ARBA00022837"/>
    </source>
</evidence>
<dbReference type="InterPro" id="IPR050174">
    <property type="entry name" value="Protocadherin/Cadherin-CA"/>
</dbReference>
<dbReference type="Proteomes" id="UP000261420">
    <property type="component" value="Unplaced"/>
</dbReference>
<dbReference type="GO" id="GO:0005509">
    <property type="term" value="F:calcium ion binding"/>
    <property type="evidence" value="ECO:0007669"/>
    <property type="project" value="UniProtKB-UniRule"/>
</dbReference>
<dbReference type="FunFam" id="2.60.40.60:FF:000103">
    <property type="entry name" value="protocadherin-18 isoform X2"/>
    <property type="match status" value="1"/>
</dbReference>
<evidence type="ECO:0000256" key="14">
    <source>
        <dbReference type="SAM" id="MobiDB-lite"/>
    </source>
</evidence>
<keyword evidence="19" id="KW-1185">Reference proteome</keyword>
<evidence type="ECO:0000256" key="8">
    <source>
        <dbReference type="ARBA" id="ARBA00022989"/>
    </source>
</evidence>
<dbReference type="PROSITE" id="PS50268">
    <property type="entry name" value="CADHERIN_2"/>
    <property type="match status" value="6"/>
</dbReference>
<evidence type="ECO:0000256" key="1">
    <source>
        <dbReference type="ARBA" id="ARBA00004251"/>
    </source>
</evidence>
<comment type="subunit">
    <text evidence="12">Interacts with DAB1.</text>
</comment>
<feature type="region of interest" description="Disordered" evidence="14">
    <location>
        <begin position="960"/>
        <end position="994"/>
    </location>
</feature>
<evidence type="ECO:0000256" key="3">
    <source>
        <dbReference type="ARBA" id="ARBA00022692"/>
    </source>
</evidence>
<feature type="domain" description="Cadherin" evidence="17">
    <location>
        <begin position="248"/>
        <end position="355"/>
    </location>
</feature>
<name>A0A3B4VFM2_SERDU</name>
<reference evidence="18" key="2">
    <citation type="submission" date="2025-09" db="UniProtKB">
        <authorList>
            <consortium name="Ensembl"/>
        </authorList>
    </citation>
    <scope>IDENTIFICATION</scope>
</reference>
<sequence length="1134" mass="124403">MFQIKGSISSAALLKLLLLAALALGAGGKTLRYKVYEEQKVGTVIARLREDVAGVLSKLPSSLTFRFRAMQRGSTPFLSVREEDGEISIGTKIDREKLCEKNLNCSIEFDVVTLPTEYLQLFHVEVEVLDINDNSPHFSRAIVPIEISESASVGTRIPLDGAVDADVGENSLHTYSLTPNNFFKIEVRTRTDGAKYAELVVMRELDREVQSSYQLQLTASDNGMPPKSGSTLLKISISDSNDNSPAFDEQAYIINLLENSPLGTLIIDLNATDPDEGTNGKIVYSFSSHVSPKILETFKINPENGHITLIKRVDYETTASYELDVQAQDLGPNSIPGLCKIVVKVVDVNDNKPEININLMTPGKEEVAYISEGAPVDTFIALVRVEDSDAGLNGEVVCRLHGHGHFRLQKTYEKNYMILTNISLDREKRSEYSLTVIAEDRGSPSLSTIKHFTVQVLDENDNPPRFEKSHYEVFKSENNSPGAYLMTVVASDPDLGTNGQVTYTIIDAMVQGSPISTYVTIDPSNGAIYALRSFDHEDVSRIAFTVQARDGGNPVLSANTTVLLTVLDENDNPPIIHSPSLQNHTAEILVWKYASPGQLITTLKVTDRDAGANGELSCAIVGGNEDGLFVMDARRCELRTNASLEQAPRDVMEVKVEVQDRGTSRMSTGALLRLSLQENMDILPPLYPTGSSQASMDLSLIVIISLGAVCALLLIVMVMFATARCSREKKDPRHNYNCRVAESSYQNHPKKPARQIHKADITLVPTVNGTLPVRAHPRSPSASPTPERGTLGSRQSHHSRQSLNSLVTISSNHVPENFALELAHATPPVEQVSQLLSMLHQGQYQPRPSFRGNKYTRSYRYALNEMDKFSLKDSGRGDSEAGDSDYEPGRESPMDRLLGEGFTEIYAPDGQHRPHAAMRLCTEECRVLGHSDQCWMPPLASPASSSSDYRSNLYIPGEEARQAADLSQEKTPQPCTDTGTARNQSFSTFGKDLGGEDGDLCGTTSLLSEMSSVFQRLLPQGLDSLSGVGVPMTGSLDRRRGHLPGKPSPSVHQQGVAAWAANTHFQNPGSIPLPGPSCKWLPAMEEIPENYEEDDFDSVLSHLQGKRSDSRHELVDASELVAEINKLLQDVRQS</sequence>
<keyword evidence="4 16" id="KW-0732">Signal</keyword>
<dbReference type="PRINTS" id="PR00205">
    <property type="entry name" value="CADHERIN"/>
</dbReference>
<evidence type="ECO:0000256" key="12">
    <source>
        <dbReference type="ARBA" id="ARBA00062804"/>
    </source>
</evidence>
<evidence type="ECO:0000259" key="17">
    <source>
        <dbReference type="PROSITE" id="PS50268"/>
    </source>
</evidence>
<feature type="domain" description="Cadherin" evidence="17">
    <location>
        <begin position="582"/>
        <end position="687"/>
    </location>
</feature>
<keyword evidence="7" id="KW-0130">Cell adhesion</keyword>
<feature type="domain" description="Cadherin" evidence="17">
    <location>
        <begin position="467"/>
        <end position="576"/>
    </location>
</feature>
<comment type="subcellular location">
    <subcellularLocation>
        <location evidence="1">Cell membrane</location>
        <topology evidence="1">Single-pass type I membrane protein</topology>
    </subcellularLocation>
</comment>